<dbReference type="PANTHER" id="PTHR33055">
    <property type="entry name" value="TRANSPOSASE FOR INSERTION SEQUENCE ELEMENT IS1111A"/>
    <property type="match status" value="1"/>
</dbReference>
<dbReference type="RefSeq" id="WP_190716753.1">
    <property type="nucleotide sequence ID" value="NZ_JACJST010000017.1"/>
</dbReference>
<dbReference type="Pfam" id="PF01548">
    <property type="entry name" value="DEDD_Tnp_IS110"/>
    <property type="match status" value="1"/>
</dbReference>
<keyword evidence="3" id="KW-1185">Reference proteome</keyword>
<proteinExistence type="predicted"/>
<dbReference type="InterPro" id="IPR002525">
    <property type="entry name" value="Transp_IS110-like_N"/>
</dbReference>
<gene>
    <name evidence="2" type="ORF">H6G59_17785</name>
</gene>
<comment type="caution">
    <text evidence="2">The sequence shown here is derived from an EMBL/GenBank/DDBJ whole genome shotgun (WGS) entry which is preliminary data.</text>
</comment>
<evidence type="ECO:0000313" key="3">
    <source>
        <dbReference type="Proteomes" id="UP000640531"/>
    </source>
</evidence>
<reference evidence="2 3" key="1">
    <citation type="journal article" date="2020" name="ISME J.">
        <title>Comparative genomics reveals insights into cyanobacterial evolution and habitat adaptation.</title>
        <authorList>
            <person name="Chen M.Y."/>
            <person name="Teng W.K."/>
            <person name="Zhao L."/>
            <person name="Hu C.X."/>
            <person name="Zhou Y.K."/>
            <person name="Han B.P."/>
            <person name="Song L.R."/>
            <person name="Shu W.S."/>
        </authorList>
    </citation>
    <scope>NUCLEOTIDE SEQUENCE [LARGE SCALE GENOMIC DNA]</scope>
    <source>
        <strain evidence="2 3">FACHB-196</strain>
    </source>
</reference>
<evidence type="ECO:0000259" key="1">
    <source>
        <dbReference type="Pfam" id="PF01548"/>
    </source>
</evidence>
<dbReference type="Proteomes" id="UP000640531">
    <property type="component" value="Unassembled WGS sequence"/>
</dbReference>
<dbReference type="PANTHER" id="PTHR33055:SF17">
    <property type="entry name" value="THIRD ORF IN TRANSPOSON ISC1491"/>
    <property type="match status" value="1"/>
</dbReference>
<sequence length="393" mass="44759">MRIVGLDVSKSSVSCCLLESKPSDVREFYYDCKFYHFQNNQAGISGLLALKPDVAVLEPTGVNYSKFWTQLLARAGVEIRLVGHKELRRYRENHLGLPDKDDDADSLAIACYYFDYCSDRSRFVRVLDPVVSRIRELVLRLNHLNKVQSPIINRARQDLAWQFPEVALVTSKRGVSGKVPLLWGWLAGERESKKYDLRYSKTAGLGLNDSVKFHAQRICSLQREEQLIEDELAVLLKDARFEKYIQAFQEFNFGDRLQAVIISQIFPLENFLGEDGRPVVKIRKGRISGKPTKRYLSLRKFQKALGYAPTQESSGDISKNKVSGGSSICRKAIWQWVFGAIEPARRRSNPVTQDLGRWLDQEKASGRPVALARSRVAVKAVKLLFKKLVSFLD</sequence>
<accession>A0ABR8FLZ3</accession>
<feature type="domain" description="Transposase IS110-like N-terminal" evidence="1">
    <location>
        <begin position="4"/>
        <end position="160"/>
    </location>
</feature>
<organism evidence="2 3">
    <name type="scientific">Anabaena lutea FACHB-196</name>
    <dbReference type="NCBI Taxonomy" id="2692881"/>
    <lineage>
        <taxon>Bacteria</taxon>
        <taxon>Bacillati</taxon>
        <taxon>Cyanobacteriota</taxon>
        <taxon>Cyanophyceae</taxon>
        <taxon>Nostocales</taxon>
        <taxon>Nostocaceae</taxon>
        <taxon>Anabaena</taxon>
    </lineage>
</organism>
<evidence type="ECO:0000313" key="2">
    <source>
        <dbReference type="EMBL" id="MBD2569711.1"/>
    </source>
</evidence>
<name>A0ABR8FLZ3_9NOST</name>
<dbReference type="InterPro" id="IPR047650">
    <property type="entry name" value="Transpos_IS110"/>
</dbReference>
<dbReference type="EMBL" id="JACJST010000017">
    <property type="protein sequence ID" value="MBD2569711.1"/>
    <property type="molecule type" value="Genomic_DNA"/>
</dbReference>
<protein>
    <submittedName>
        <fullName evidence="2">Transposase</fullName>
    </submittedName>
</protein>